<reference evidence="1 2" key="1">
    <citation type="journal article" date="2011" name="Int. J. Syst. Evol. Microbiol.">
        <title>Hymenobacter yonginensis sp. nov., isolated from a mesotrophic artificial lake.</title>
        <authorList>
            <person name="Joung Y."/>
            <person name="Cho S.H."/>
            <person name="Kim H."/>
            <person name="Kim S.B."/>
            <person name="Joh K."/>
        </authorList>
    </citation>
    <scope>NUCLEOTIDE SEQUENCE [LARGE SCALE GENOMIC DNA]</scope>
    <source>
        <strain evidence="1 2">KCTC 22745</strain>
    </source>
</reference>
<sequence length="157" mass="17963">MMIMENPMLRVQHDAATGLLRVAWRAGQQVQGFRPALEWLMAFSRRKHVTNWLVDMLGVPPLGLPEQTWIAQEWFAAMATTPVQHLALVLPTDMHNYLVATAPVHEPALKPPFALHFFLDAESAFNWLLGEAPHRQQLWQEWQQPPARFSASVLRVP</sequence>
<evidence type="ECO:0008006" key="3">
    <source>
        <dbReference type="Google" id="ProtNLM"/>
    </source>
</evidence>
<name>A0ABY7PK59_9BACT</name>
<proteinExistence type="predicted"/>
<dbReference type="RefSeq" id="WP_270126034.1">
    <property type="nucleotide sequence ID" value="NZ_CP115396.1"/>
</dbReference>
<keyword evidence="2" id="KW-1185">Reference proteome</keyword>
<protein>
    <recommendedName>
        <fullName evidence="3">STAS/SEC14 domain-containing protein</fullName>
    </recommendedName>
</protein>
<dbReference type="EMBL" id="CP115396">
    <property type="protein sequence ID" value="WBO83638.1"/>
    <property type="molecule type" value="Genomic_DNA"/>
</dbReference>
<evidence type="ECO:0000313" key="2">
    <source>
        <dbReference type="Proteomes" id="UP001211872"/>
    </source>
</evidence>
<accession>A0ABY7PK59</accession>
<gene>
    <name evidence="1" type="ORF">O9Z63_14790</name>
</gene>
<dbReference type="Proteomes" id="UP001211872">
    <property type="component" value="Chromosome"/>
</dbReference>
<organism evidence="1 2">
    <name type="scientific">Hymenobacter yonginensis</name>
    <dbReference type="NCBI Taxonomy" id="748197"/>
    <lineage>
        <taxon>Bacteria</taxon>
        <taxon>Pseudomonadati</taxon>
        <taxon>Bacteroidota</taxon>
        <taxon>Cytophagia</taxon>
        <taxon>Cytophagales</taxon>
        <taxon>Hymenobacteraceae</taxon>
        <taxon>Hymenobacter</taxon>
    </lineage>
</organism>
<evidence type="ECO:0000313" key="1">
    <source>
        <dbReference type="EMBL" id="WBO83638.1"/>
    </source>
</evidence>